<evidence type="ECO:0000313" key="1">
    <source>
        <dbReference type="EMBL" id="MDQ0324599.1"/>
    </source>
</evidence>
<name>A0ABU0C259_9BRAD</name>
<reference evidence="1 2" key="1">
    <citation type="submission" date="2023-07" db="EMBL/GenBank/DDBJ databases">
        <title>Genomic Encyclopedia of Type Strains, Phase IV (KMG-IV): sequencing the most valuable type-strain genomes for metagenomic binning, comparative biology and taxonomic classification.</title>
        <authorList>
            <person name="Goeker M."/>
        </authorList>
    </citation>
    <scope>NUCLEOTIDE SEQUENCE [LARGE SCALE GENOMIC DNA]</scope>
    <source>
        <strain evidence="1 2">DSM 11549</strain>
    </source>
</reference>
<dbReference type="EMBL" id="JAUSUK010000001">
    <property type="protein sequence ID" value="MDQ0324599.1"/>
    <property type="molecule type" value="Genomic_DNA"/>
</dbReference>
<comment type="caution">
    <text evidence="1">The sequence shown here is derived from an EMBL/GenBank/DDBJ whole genome shotgun (WGS) entry which is preliminary data.</text>
</comment>
<organism evidence="1 2">
    <name type="scientific">Rhodopseudomonas julia</name>
    <dbReference type="NCBI Taxonomy" id="200617"/>
    <lineage>
        <taxon>Bacteria</taxon>
        <taxon>Pseudomonadati</taxon>
        <taxon>Pseudomonadota</taxon>
        <taxon>Alphaproteobacteria</taxon>
        <taxon>Hyphomicrobiales</taxon>
        <taxon>Nitrobacteraceae</taxon>
        <taxon>Rhodopseudomonas</taxon>
    </lineage>
</organism>
<dbReference type="RefSeq" id="WP_307152869.1">
    <property type="nucleotide sequence ID" value="NZ_JAUSUK010000001.1"/>
</dbReference>
<proteinExistence type="predicted"/>
<accession>A0ABU0C259</accession>
<gene>
    <name evidence="1" type="ORF">J2R99_000448</name>
</gene>
<sequence>MFEPWVGEKYSHESGFAGGRLLILGESHYSKRVEEIGETPEKFTENVVRYFGIERRHNFFGKVQEVVTGVPRKQQTAADKKVFWNAVAFYNWVPTIVDGRPVSEGGARRRPTDDMFRAGGAPFQVIRRRLEPRAVIVCGLTLWDHVAPTLDSFGHADRDVIFYDDGNCMYARISHPSTPRFDTRKWCRRVGHLLELSAQPRQLGRKIRWQEWDKV</sequence>
<protein>
    <submittedName>
        <fullName evidence="1">Uncharacterized protein</fullName>
    </submittedName>
</protein>
<evidence type="ECO:0000313" key="2">
    <source>
        <dbReference type="Proteomes" id="UP001230253"/>
    </source>
</evidence>
<dbReference type="Proteomes" id="UP001230253">
    <property type="component" value="Unassembled WGS sequence"/>
</dbReference>
<keyword evidence="2" id="KW-1185">Reference proteome</keyword>